<comment type="subcellular location">
    <subcellularLocation>
        <location evidence="1">Cell membrane</location>
        <topology evidence="1">Multi-pass membrane protein</topology>
    </subcellularLocation>
</comment>
<dbReference type="Proteomes" id="UP000594195">
    <property type="component" value="Chromosome"/>
</dbReference>
<dbReference type="EMBL" id="CP040442">
    <property type="protein sequence ID" value="QOW11283.1"/>
    <property type="molecule type" value="Genomic_DNA"/>
</dbReference>
<feature type="transmembrane region" description="Helical" evidence="6">
    <location>
        <begin position="360"/>
        <end position="380"/>
    </location>
</feature>
<feature type="transmembrane region" description="Helical" evidence="6">
    <location>
        <begin position="290"/>
        <end position="310"/>
    </location>
</feature>
<name>A0A7M2YD23_9FLAO</name>
<feature type="transmembrane region" description="Helical" evidence="6">
    <location>
        <begin position="216"/>
        <end position="243"/>
    </location>
</feature>
<dbReference type="PANTHER" id="PTHR30250">
    <property type="entry name" value="PST FAMILY PREDICTED COLANIC ACID TRANSPORTER"/>
    <property type="match status" value="1"/>
</dbReference>
<evidence type="ECO:0000256" key="1">
    <source>
        <dbReference type="ARBA" id="ARBA00004651"/>
    </source>
</evidence>
<keyword evidence="8" id="KW-1185">Reference proteome</keyword>
<evidence type="ECO:0000313" key="7">
    <source>
        <dbReference type="EMBL" id="QOW11283.1"/>
    </source>
</evidence>
<keyword evidence="5 6" id="KW-0472">Membrane</keyword>
<protein>
    <submittedName>
        <fullName evidence="7">Polysaccharide biosynthesis protein</fullName>
    </submittedName>
</protein>
<feature type="transmembrane region" description="Helical" evidence="6">
    <location>
        <begin position="330"/>
        <end position="348"/>
    </location>
</feature>
<feature type="transmembrane region" description="Helical" evidence="6">
    <location>
        <begin position="20"/>
        <end position="40"/>
    </location>
</feature>
<gene>
    <name evidence="7" type="ORF">Q73A0000_13405</name>
</gene>
<dbReference type="InterPro" id="IPR050833">
    <property type="entry name" value="Poly_Biosynth_Transport"/>
</dbReference>
<dbReference type="AlphaFoldDB" id="A0A7M2YD23"/>
<dbReference type="InterPro" id="IPR002797">
    <property type="entry name" value="Polysacc_synth"/>
</dbReference>
<keyword evidence="2" id="KW-1003">Cell membrane</keyword>
<evidence type="ECO:0000256" key="4">
    <source>
        <dbReference type="ARBA" id="ARBA00022989"/>
    </source>
</evidence>
<feature type="transmembrane region" description="Helical" evidence="6">
    <location>
        <begin position="46"/>
        <end position="65"/>
    </location>
</feature>
<dbReference type="Pfam" id="PF01943">
    <property type="entry name" value="Polysacc_synt"/>
    <property type="match status" value="1"/>
</dbReference>
<feature type="transmembrane region" description="Helical" evidence="6">
    <location>
        <begin position="392"/>
        <end position="411"/>
    </location>
</feature>
<evidence type="ECO:0000256" key="2">
    <source>
        <dbReference type="ARBA" id="ARBA00022475"/>
    </source>
</evidence>
<dbReference type="GO" id="GO:0005886">
    <property type="term" value="C:plasma membrane"/>
    <property type="evidence" value="ECO:0007669"/>
    <property type="project" value="UniProtKB-SubCell"/>
</dbReference>
<proteinExistence type="predicted"/>
<feature type="transmembrane region" description="Helical" evidence="6">
    <location>
        <begin position="177"/>
        <end position="195"/>
    </location>
</feature>
<evidence type="ECO:0000256" key="6">
    <source>
        <dbReference type="SAM" id="Phobius"/>
    </source>
</evidence>
<keyword evidence="4 6" id="KW-1133">Transmembrane helix</keyword>
<evidence type="ECO:0000256" key="3">
    <source>
        <dbReference type="ARBA" id="ARBA00022692"/>
    </source>
</evidence>
<reference evidence="7 8" key="1">
    <citation type="submission" date="2019-05" db="EMBL/GenBank/DDBJ databases">
        <title>Chryseobacterium sp. isolated from King George Island, maritime Antarctica.</title>
        <authorList>
            <person name="Peng X."/>
        </authorList>
    </citation>
    <scope>NUCLEOTIDE SEQUENCE [LARGE SCALE GENOMIC DNA]</scope>
    <source>
        <strain evidence="7 8">7-3A</strain>
    </source>
</reference>
<accession>A0A7M2YD23</accession>
<dbReference type="PANTHER" id="PTHR30250:SF11">
    <property type="entry name" value="O-ANTIGEN TRANSPORTER-RELATED"/>
    <property type="match status" value="1"/>
</dbReference>
<evidence type="ECO:0000313" key="8">
    <source>
        <dbReference type="Proteomes" id="UP000594195"/>
    </source>
</evidence>
<keyword evidence="3 6" id="KW-0812">Transmembrane</keyword>
<dbReference type="KEGG" id="kfa:Q73A0000_13405"/>
<feature type="transmembrane region" description="Helical" evidence="6">
    <location>
        <begin position="120"/>
        <end position="140"/>
    </location>
</feature>
<feature type="transmembrane region" description="Helical" evidence="6">
    <location>
        <begin position="95"/>
        <end position="114"/>
    </location>
</feature>
<evidence type="ECO:0000256" key="5">
    <source>
        <dbReference type="ARBA" id="ARBA00023136"/>
    </source>
</evidence>
<organism evidence="7 8">
    <name type="scientific">Kaistella flava</name>
    <name type="common">ex Peng et al. 2021</name>
    <dbReference type="NCBI Taxonomy" id="2038776"/>
    <lineage>
        <taxon>Bacteria</taxon>
        <taxon>Pseudomonadati</taxon>
        <taxon>Bacteroidota</taxon>
        <taxon>Flavobacteriia</taxon>
        <taxon>Flavobacteriales</taxon>
        <taxon>Weeksellaceae</taxon>
        <taxon>Chryseobacterium group</taxon>
        <taxon>Kaistella</taxon>
    </lineage>
</organism>
<feature type="transmembrane region" description="Helical" evidence="6">
    <location>
        <begin position="249"/>
        <end position="269"/>
    </location>
</feature>
<sequence length="415" mass="47185">MKSLYIFVSDFFKNKGHHVFLSLLIAKICGFLGSLFIIRILPESEFGTISIVASVFFIFMSFNGFGSHQSLLRYGSIIQDDCEKKVLSKYLFRQGFVHQLLISAAFLLISVFYINKYQDVFFIFVLFTVRLVGYYFLNHIQAEFRVFGNNRAFAKVGNVVNIGGVLLLLLLSYFFGLIGYLLAIALTPFLCLLWYKKYHFVAIVDSINFTKKEIWSFGLHAAGTALLSDALFSADVLLLSFLMNETAVANYKVGLLIPINITFLASTFMQSDYTVLAKNSKSKLFLKNYIANYYKLFIPISCVIVVIGYLFKTEILSFFFSSKYAGNESIFMIFLATFSFNMLLRNLYGNLLSAVGMMKMNTAISLLNLIMLVSFAFIFVKKFGIEGMAISLSLSLTISGFLLLFSFYLYWKDLK</sequence>